<dbReference type="AlphaFoldDB" id="A0A1G9T2Q3"/>
<gene>
    <name evidence="1" type="ORF">SAMN05421823_11371</name>
</gene>
<protein>
    <submittedName>
        <fullName evidence="1">Uncharacterized protein</fullName>
    </submittedName>
</protein>
<reference evidence="1 2" key="1">
    <citation type="submission" date="2016-10" db="EMBL/GenBank/DDBJ databases">
        <authorList>
            <person name="de Groot N.N."/>
        </authorList>
    </citation>
    <scope>NUCLEOTIDE SEQUENCE [LARGE SCALE GENOMIC DNA]</scope>
    <source>
        <strain evidence="1 2">DSM 25186</strain>
    </source>
</reference>
<name>A0A1G9T2Q3_9BACT</name>
<dbReference type="EMBL" id="FNFO01000013">
    <property type="protein sequence ID" value="SDM42013.1"/>
    <property type="molecule type" value="Genomic_DNA"/>
</dbReference>
<sequence length="48" mass="5722">MILIKIISSSHWTNPRYQLKSKISPLKQEFLNDYCFIICLFLSIKIFS</sequence>
<accession>A0A1G9T2Q3</accession>
<proteinExistence type="predicted"/>
<dbReference type="Proteomes" id="UP000198510">
    <property type="component" value="Unassembled WGS sequence"/>
</dbReference>
<evidence type="ECO:0000313" key="2">
    <source>
        <dbReference type="Proteomes" id="UP000198510"/>
    </source>
</evidence>
<evidence type="ECO:0000313" key="1">
    <source>
        <dbReference type="EMBL" id="SDM42013.1"/>
    </source>
</evidence>
<keyword evidence="2" id="KW-1185">Reference proteome</keyword>
<organism evidence="1 2">
    <name type="scientific">Catalinimonas alkaloidigena</name>
    <dbReference type="NCBI Taxonomy" id="1075417"/>
    <lineage>
        <taxon>Bacteria</taxon>
        <taxon>Pseudomonadati</taxon>
        <taxon>Bacteroidota</taxon>
        <taxon>Cytophagia</taxon>
        <taxon>Cytophagales</taxon>
        <taxon>Catalimonadaceae</taxon>
        <taxon>Catalinimonas</taxon>
    </lineage>
</organism>